<gene>
    <name evidence="2" type="ORF">VKT23_001346</name>
</gene>
<protein>
    <recommendedName>
        <fullName evidence="4">Secreted protein</fullName>
    </recommendedName>
</protein>
<keyword evidence="3" id="KW-1185">Reference proteome</keyword>
<comment type="caution">
    <text evidence="2">The sequence shown here is derived from an EMBL/GenBank/DDBJ whole genome shotgun (WGS) entry which is preliminary data.</text>
</comment>
<evidence type="ECO:0008006" key="4">
    <source>
        <dbReference type="Google" id="ProtNLM"/>
    </source>
</evidence>
<proteinExistence type="predicted"/>
<evidence type="ECO:0000313" key="3">
    <source>
        <dbReference type="Proteomes" id="UP001498398"/>
    </source>
</evidence>
<feature type="signal peptide" evidence="1">
    <location>
        <begin position="1"/>
        <end position="22"/>
    </location>
</feature>
<sequence>MQLQSFLGPIILLFSLSELAITAPASTTESSLVDVNRRAREEIDPIDTKTFESSSESELIALANKKIDWMIPYIEFGISSGKPGLFTKQNHGNFPYVGPVDIFESLQKVPSNQATMKKTAEKAVKIFCAALDKEELRVVWDTQKQEQRKDSLVKMDKDVRKIMIAELKKQKKVKKIDQLDNYMEMKKGQLGLEINIGDLK</sequence>
<feature type="chain" id="PRO_5045908831" description="Secreted protein" evidence="1">
    <location>
        <begin position="23"/>
        <end position="200"/>
    </location>
</feature>
<evidence type="ECO:0000256" key="1">
    <source>
        <dbReference type="SAM" id="SignalP"/>
    </source>
</evidence>
<accession>A0ABR1K6T0</accession>
<dbReference type="EMBL" id="JBANRG010000001">
    <property type="protein sequence ID" value="KAK7473248.1"/>
    <property type="molecule type" value="Genomic_DNA"/>
</dbReference>
<organism evidence="2 3">
    <name type="scientific">Marasmiellus scandens</name>
    <dbReference type="NCBI Taxonomy" id="2682957"/>
    <lineage>
        <taxon>Eukaryota</taxon>
        <taxon>Fungi</taxon>
        <taxon>Dikarya</taxon>
        <taxon>Basidiomycota</taxon>
        <taxon>Agaricomycotina</taxon>
        <taxon>Agaricomycetes</taxon>
        <taxon>Agaricomycetidae</taxon>
        <taxon>Agaricales</taxon>
        <taxon>Marasmiineae</taxon>
        <taxon>Omphalotaceae</taxon>
        <taxon>Marasmiellus</taxon>
    </lineage>
</organism>
<name>A0ABR1K6T0_9AGAR</name>
<reference evidence="2 3" key="1">
    <citation type="submission" date="2024-01" db="EMBL/GenBank/DDBJ databases">
        <title>A draft genome for the cacao thread blight pathogen Marasmiellus scandens.</title>
        <authorList>
            <person name="Baruah I.K."/>
            <person name="Leung J."/>
            <person name="Bukari Y."/>
            <person name="Amoako-Attah I."/>
            <person name="Meinhardt L.W."/>
            <person name="Bailey B.A."/>
            <person name="Cohen S.P."/>
        </authorList>
    </citation>
    <scope>NUCLEOTIDE SEQUENCE [LARGE SCALE GENOMIC DNA]</scope>
    <source>
        <strain evidence="2 3">GH-19</strain>
    </source>
</reference>
<dbReference type="Proteomes" id="UP001498398">
    <property type="component" value="Unassembled WGS sequence"/>
</dbReference>
<evidence type="ECO:0000313" key="2">
    <source>
        <dbReference type="EMBL" id="KAK7473248.1"/>
    </source>
</evidence>
<keyword evidence="1" id="KW-0732">Signal</keyword>